<keyword evidence="2" id="KW-0436">Ligase</keyword>
<evidence type="ECO:0000259" key="1">
    <source>
        <dbReference type="Pfam" id="PF01425"/>
    </source>
</evidence>
<dbReference type="Gene3D" id="3.90.1300.10">
    <property type="entry name" value="Amidase signature (AS) domain"/>
    <property type="match status" value="1"/>
</dbReference>
<dbReference type="RefSeq" id="WP_051170924.1">
    <property type="nucleotide sequence ID" value="NZ_ATMJ01000065.1"/>
</dbReference>
<dbReference type="GO" id="GO:0016874">
    <property type="term" value="F:ligase activity"/>
    <property type="evidence" value="ECO:0007669"/>
    <property type="project" value="UniProtKB-KW"/>
</dbReference>
<dbReference type="PANTHER" id="PTHR11895:SF151">
    <property type="entry name" value="GLUTAMYL-TRNA(GLN) AMIDOTRANSFERASE SUBUNIT A"/>
    <property type="match status" value="1"/>
</dbReference>
<comment type="caution">
    <text evidence="2">The sequence shown here is derived from an EMBL/GenBank/DDBJ whole genome shotgun (WGS) entry which is preliminary data.</text>
</comment>
<dbReference type="Pfam" id="PF01425">
    <property type="entry name" value="Amidase"/>
    <property type="match status" value="1"/>
</dbReference>
<dbReference type="AlphaFoldDB" id="A0A085J985"/>
<reference evidence="2 3" key="1">
    <citation type="submission" date="2014-05" db="EMBL/GenBank/DDBJ databases">
        <title>ATOL: Assembling a taxonomically balanced genome-scale reconstruction of the evolutionary history of the Enterobacteriaceae.</title>
        <authorList>
            <person name="Plunkett G.III."/>
            <person name="Neeno-Eckwall E.C."/>
            <person name="Glasner J.D."/>
            <person name="Perna N.T."/>
        </authorList>
    </citation>
    <scope>NUCLEOTIDE SEQUENCE [LARGE SCALE GENOMIC DNA]</scope>
    <source>
        <strain evidence="2 3">ATCC 33301</strain>
    </source>
</reference>
<dbReference type="OrthoDB" id="9811471at2"/>
<sequence>MFTKNDPSGPGIDRKRHGNTITLSQATITAHQRNPELKAFVYLPENYPGTQEGLPLSGIPVAVKDLIDTHDMPTAYGCPLFQGQYPAQDANIVRQLKAAGATIFGKTATTEFAWRHPAATVNPWNVRHTPGGSSSGSAAAVAAGIVNIAIGTQTVGSVIRPAAYCGVVGFKPTYGQIPMEGVQPLSGSLDHIGFITSDCHYASLCQQVIIEHQTRITPLTDLKPRRVSLYFPEQWQAADEELKALFLTLVNWLAAQGVECSPLEASNQAPDWLAALDVILAFEASQELSVKIGPGVSAAGDATVALIQQGRDISEQEYQAALAFMQQCRRQRDYYFADSDLILSLAAPSVAPAGLLSTGDASFCAPWSFLGLPALTLPAGISGRRLPIGLQLIGHSFKESELISIACWFESRLPRIKVPLKSGGE</sequence>
<dbReference type="InterPro" id="IPR036928">
    <property type="entry name" value="AS_sf"/>
</dbReference>
<keyword evidence="3" id="KW-1185">Reference proteome</keyword>
<dbReference type="Proteomes" id="UP000028602">
    <property type="component" value="Unassembled WGS sequence"/>
</dbReference>
<proteinExistence type="predicted"/>
<dbReference type="SUPFAM" id="SSF75304">
    <property type="entry name" value="Amidase signature (AS) enzymes"/>
    <property type="match status" value="1"/>
</dbReference>
<name>A0A085J985_9GAMM</name>
<dbReference type="EC" id="6.3.5.-" evidence="2"/>
<accession>A0A085J985</accession>
<dbReference type="InterPro" id="IPR000120">
    <property type="entry name" value="Amidase"/>
</dbReference>
<feature type="domain" description="Amidase" evidence="1">
    <location>
        <begin position="44"/>
        <end position="402"/>
    </location>
</feature>
<dbReference type="eggNOG" id="COG0154">
    <property type="taxonomic scope" value="Bacteria"/>
</dbReference>
<dbReference type="PANTHER" id="PTHR11895">
    <property type="entry name" value="TRANSAMIDASE"/>
    <property type="match status" value="1"/>
</dbReference>
<protein>
    <submittedName>
        <fullName evidence="2">Amidase</fullName>
        <ecNumber evidence="2">6.3.5.-</ecNumber>
    </submittedName>
</protein>
<gene>
    <name evidence="2" type="ORF">GTPT_3305</name>
</gene>
<evidence type="ECO:0000313" key="2">
    <source>
        <dbReference type="EMBL" id="KFD17031.1"/>
    </source>
</evidence>
<organism evidence="2 3">
    <name type="scientific">Tatumella ptyseos ATCC 33301</name>
    <dbReference type="NCBI Taxonomy" id="1005995"/>
    <lineage>
        <taxon>Bacteria</taxon>
        <taxon>Pseudomonadati</taxon>
        <taxon>Pseudomonadota</taxon>
        <taxon>Gammaproteobacteria</taxon>
        <taxon>Enterobacterales</taxon>
        <taxon>Erwiniaceae</taxon>
        <taxon>Tatumella</taxon>
    </lineage>
</organism>
<dbReference type="InterPro" id="IPR023631">
    <property type="entry name" value="Amidase_dom"/>
</dbReference>
<evidence type="ECO:0000313" key="3">
    <source>
        <dbReference type="Proteomes" id="UP000028602"/>
    </source>
</evidence>
<dbReference type="EMBL" id="JMPR01000054">
    <property type="protein sequence ID" value="KFD17031.1"/>
    <property type="molecule type" value="Genomic_DNA"/>
</dbReference>